<reference evidence="1 2" key="1">
    <citation type="journal article" date="2021" name="Plant Biotechnol. J.">
        <title>Multi-omics assisted identification of the key and species-specific regulatory components of drought-tolerant mechanisms in Gossypium stocksii.</title>
        <authorList>
            <person name="Yu D."/>
            <person name="Ke L."/>
            <person name="Zhang D."/>
            <person name="Wu Y."/>
            <person name="Sun Y."/>
            <person name="Mei J."/>
            <person name="Sun J."/>
            <person name="Sun Y."/>
        </authorList>
    </citation>
    <scope>NUCLEOTIDE SEQUENCE [LARGE SCALE GENOMIC DNA]</scope>
    <source>
        <strain evidence="2">cv. E1</strain>
        <tissue evidence="1">Leaf</tissue>
    </source>
</reference>
<name>A0A9D3V7D6_9ROSI</name>
<keyword evidence="2" id="KW-1185">Reference proteome</keyword>
<dbReference type="OrthoDB" id="979706at2759"/>
<gene>
    <name evidence="1" type="ORF">J1N35_026004</name>
</gene>
<comment type="caution">
    <text evidence="1">The sequence shown here is derived from an EMBL/GenBank/DDBJ whole genome shotgun (WGS) entry which is preliminary data.</text>
</comment>
<dbReference type="EMBL" id="JAIQCV010000008">
    <property type="protein sequence ID" value="KAH1073676.1"/>
    <property type="molecule type" value="Genomic_DNA"/>
</dbReference>
<dbReference type="AlphaFoldDB" id="A0A9D3V7D6"/>
<sequence>MEWKGKCSLIIEIESIEEVEIRLSRIENVSFSKADKHGSKIAFALVVAGLKRPECLRHDV</sequence>
<protein>
    <submittedName>
        <fullName evidence="1">Uncharacterized protein</fullName>
    </submittedName>
</protein>
<evidence type="ECO:0000313" key="1">
    <source>
        <dbReference type="EMBL" id="KAH1073676.1"/>
    </source>
</evidence>
<dbReference type="Proteomes" id="UP000828251">
    <property type="component" value="Unassembled WGS sequence"/>
</dbReference>
<evidence type="ECO:0000313" key="2">
    <source>
        <dbReference type="Proteomes" id="UP000828251"/>
    </source>
</evidence>
<organism evidence="1 2">
    <name type="scientific">Gossypium stocksii</name>
    <dbReference type="NCBI Taxonomy" id="47602"/>
    <lineage>
        <taxon>Eukaryota</taxon>
        <taxon>Viridiplantae</taxon>
        <taxon>Streptophyta</taxon>
        <taxon>Embryophyta</taxon>
        <taxon>Tracheophyta</taxon>
        <taxon>Spermatophyta</taxon>
        <taxon>Magnoliopsida</taxon>
        <taxon>eudicotyledons</taxon>
        <taxon>Gunneridae</taxon>
        <taxon>Pentapetalae</taxon>
        <taxon>rosids</taxon>
        <taxon>malvids</taxon>
        <taxon>Malvales</taxon>
        <taxon>Malvaceae</taxon>
        <taxon>Malvoideae</taxon>
        <taxon>Gossypium</taxon>
    </lineage>
</organism>
<proteinExistence type="predicted"/>
<accession>A0A9D3V7D6</accession>